<dbReference type="GO" id="GO:0016787">
    <property type="term" value="F:hydrolase activity"/>
    <property type="evidence" value="ECO:0007669"/>
    <property type="project" value="UniProtKB-KW"/>
</dbReference>
<dbReference type="EMBL" id="JH993919">
    <property type="protein sequence ID" value="ELQ75827.1"/>
    <property type="molecule type" value="Genomic_DNA"/>
</dbReference>
<dbReference type="SMART" id="SM00382">
    <property type="entry name" value="AAA"/>
    <property type="match status" value="1"/>
</dbReference>
<name>L7JYK9_TRAHO</name>
<dbReference type="InterPro" id="IPR041679">
    <property type="entry name" value="DNA2/NAM7-like_C"/>
</dbReference>
<feature type="compositionally biased region" description="Basic residues" evidence="6">
    <location>
        <begin position="460"/>
        <end position="471"/>
    </location>
</feature>
<feature type="region of interest" description="Disordered" evidence="6">
    <location>
        <begin position="391"/>
        <end position="482"/>
    </location>
</feature>
<keyword evidence="3 8" id="KW-0378">Hydrolase</keyword>
<dbReference type="Pfam" id="PF13087">
    <property type="entry name" value="AAA_12"/>
    <property type="match status" value="1"/>
</dbReference>
<feature type="compositionally biased region" description="Basic and acidic residues" evidence="6">
    <location>
        <begin position="391"/>
        <end position="459"/>
    </location>
</feature>
<evidence type="ECO:0000256" key="4">
    <source>
        <dbReference type="ARBA" id="ARBA00022806"/>
    </source>
</evidence>
<organism evidence="8 9">
    <name type="scientific">Trachipleistophora hominis</name>
    <name type="common">Microsporidian parasite</name>
    <dbReference type="NCBI Taxonomy" id="72359"/>
    <lineage>
        <taxon>Eukaryota</taxon>
        <taxon>Fungi</taxon>
        <taxon>Fungi incertae sedis</taxon>
        <taxon>Microsporidia</taxon>
        <taxon>Pleistophoridae</taxon>
        <taxon>Trachipleistophora</taxon>
    </lineage>
</organism>
<evidence type="ECO:0000256" key="1">
    <source>
        <dbReference type="ARBA" id="ARBA00007913"/>
    </source>
</evidence>
<dbReference type="CDD" id="cd18808">
    <property type="entry name" value="SF1_C_Upf1"/>
    <property type="match status" value="1"/>
</dbReference>
<evidence type="ECO:0000256" key="2">
    <source>
        <dbReference type="ARBA" id="ARBA00022741"/>
    </source>
</evidence>
<feature type="region of interest" description="Disordered" evidence="6">
    <location>
        <begin position="220"/>
        <end position="262"/>
    </location>
</feature>
<feature type="compositionally biased region" description="Low complexity" evidence="6">
    <location>
        <begin position="50"/>
        <end position="76"/>
    </location>
</feature>
<dbReference type="GO" id="GO:0043139">
    <property type="term" value="F:5'-3' DNA helicase activity"/>
    <property type="evidence" value="ECO:0007669"/>
    <property type="project" value="TreeGrafter"/>
</dbReference>
<dbReference type="InParanoid" id="L7JYK9"/>
<dbReference type="InterPro" id="IPR041677">
    <property type="entry name" value="DNA2/NAM7_AAA_11"/>
</dbReference>
<dbReference type="HOGENOM" id="CLU_326830_0_0_1"/>
<evidence type="ECO:0000256" key="5">
    <source>
        <dbReference type="ARBA" id="ARBA00022840"/>
    </source>
</evidence>
<dbReference type="EC" id="3.6.4.12" evidence="8"/>
<accession>L7JYK9</accession>
<dbReference type="PANTHER" id="PTHR43788">
    <property type="entry name" value="DNA2/NAM7 HELICASE FAMILY MEMBER"/>
    <property type="match status" value="1"/>
</dbReference>
<protein>
    <submittedName>
        <fullName evidence="8">DNA helicase</fullName>
        <ecNumber evidence="8">3.6.4.12</ecNumber>
    </submittedName>
</protein>
<dbReference type="Pfam" id="PF13086">
    <property type="entry name" value="AAA_11"/>
    <property type="match status" value="1"/>
</dbReference>
<feature type="compositionally biased region" description="Low complexity" evidence="6">
    <location>
        <begin position="626"/>
        <end position="635"/>
    </location>
</feature>
<sequence length="881" mass="99373">MRNGNKPRRNKTKECKDKNAPVNTITAGVTNLTLNDGNNSKDSKGKDSNNDTTTTDTNTTTDTTTNPTTTNPTITTTTPNNYINIATYLKNRLPSLKASLPHLKSSSTTAHPLSQSPLKLLLKSNHYNRSDRIRITGNHSNVLKIVKVKGNVIECDGDCVVEGVVRVDDERYRMRRRVVGEIEWVVGKGLMGCVDVCGDGVDVYGDEWINCEDEGNVVDRSGEVRKDDEGNVVGRSGDEGEEENMDGYNNNDNNSSNNGINNSINNSINNGINNSININNNINKNKNKTHEKEINDASQHNIPKLNASQNKALSMCTSSLKILGPPGTGKTYTLIHIIKKLLNDGKRVLVCAPSNLALDNLRRWFSEDECVRIGGKSKFRNYEDIARKEKGRYSKDGDRSSRGSDRGSRGSDRGSRSGDRGRYSKDGDRGSKGSDKGSRYSNKDKDKNKYKDSNKDKNKNRNKHTFHKTTKKGIANKTSINNNKGNIQRTDYALLRNYDLVFSTLYSLYKIRDVYDMVIVDECCQADEDELVMVFFKGRNVILAGDPYQLGPVDEGHNGKNGCDERSGDESGEGSGDERSDESGDEKDSSFDEERVNEGNGDEERVNEGSDNNSNKGNNNKDNKGKTTTTNGKTTITASSDKNKQKKKKHKEERKTRNRRYKTMAQVRKEINNCMFNRIRLPTVLLNVQYRMPANLIAFSNRFFYRNMLRSVQPLSLQFFDHSNLMLINTAHRNFLEHKDVSIINVEEGKLVIAILSFIDRTYNVRSIGVITPYAAQAQHIMRSIDMSTFRAHVQISTVDSFQGQERDVVVISMVRSNWEKEIGFMDDVRRMNVAMTRCRMGMVMVGDKRCFEWVFYRRVFEFFEGGVVLGPEQFYSLVEQ</sequence>
<dbReference type="InterPro" id="IPR050534">
    <property type="entry name" value="Coronavir_polyprotein_1ab"/>
</dbReference>
<dbReference type="InterPro" id="IPR047187">
    <property type="entry name" value="SF1_C_Upf1"/>
</dbReference>
<feature type="compositionally biased region" description="Basic and acidic residues" evidence="6">
    <location>
        <begin position="554"/>
        <end position="569"/>
    </location>
</feature>
<feature type="compositionally biased region" description="Basic and acidic residues" evidence="6">
    <location>
        <begin position="576"/>
        <end position="608"/>
    </location>
</feature>
<dbReference type="Proteomes" id="UP000011185">
    <property type="component" value="Unassembled WGS sequence"/>
</dbReference>
<dbReference type="OMA" id="EDECVRI"/>
<evidence type="ECO:0000313" key="9">
    <source>
        <dbReference type="Proteomes" id="UP000011185"/>
    </source>
</evidence>
<gene>
    <name evidence="8" type="ORF">THOM_1220</name>
</gene>
<evidence type="ECO:0000256" key="6">
    <source>
        <dbReference type="SAM" id="MobiDB-lite"/>
    </source>
</evidence>
<keyword evidence="9" id="KW-1185">Reference proteome</keyword>
<dbReference type="SUPFAM" id="SSF52540">
    <property type="entry name" value="P-loop containing nucleoside triphosphate hydrolases"/>
    <property type="match status" value="1"/>
</dbReference>
<dbReference type="AlphaFoldDB" id="L7JYK9"/>
<feature type="compositionally biased region" description="Low complexity" evidence="6">
    <location>
        <begin position="249"/>
        <end position="262"/>
    </location>
</feature>
<feature type="compositionally biased region" description="Basic and acidic residues" evidence="6">
    <location>
        <begin position="220"/>
        <end position="229"/>
    </location>
</feature>
<feature type="compositionally biased region" description="Basic residues" evidence="6">
    <location>
        <begin position="1"/>
        <end position="11"/>
    </location>
</feature>
<dbReference type="PANTHER" id="PTHR43788:SF8">
    <property type="entry name" value="DNA-BINDING PROTEIN SMUBP-2"/>
    <property type="match status" value="1"/>
</dbReference>
<feature type="domain" description="AAA+ ATPase" evidence="7">
    <location>
        <begin position="316"/>
        <end position="709"/>
    </location>
</feature>
<feature type="compositionally biased region" description="Basic residues" evidence="6">
    <location>
        <begin position="644"/>
        <end position="660"/>
    </location>
</feature>
<feature type="region of interest" description="Disordered" evidence="6">
    <location>
        <begin position="1"/>
        <end position="76"/>
    </location>
</feature>
<feature type="compositionally biased region" description="Polar residues" evidence="6">
    <location>
        <begin position="21"/>
        <end position="38"/>
    </location>
</feature>
<feature type="compositionally biased region" description="Basic and acidic residues" evidence="6">
    <location>
        <begin position="39"/>
        <end position="49"/>
    </location>
</feature>
<evidence type="ECO:0000259" key="7">
    <source>
        <dbReference type="SMART" id="SM00382"/>
    </source>
</evidence>
<reference evidence="8 9" key="1">
    <citation type="journal article" date="2012" name="PLoS Pathog.">
        <title>The genome of the obligate intracellular parasite Trachipleistophora hominis: new insights into microsporidian genome dynamics and reductive evolution.</title>
        <authorList>
            <person name="Heinz E."/>
            <person name="Williams T.A."/>
            <person name="Nakjang S."/>
            <person name="Noel C.J."/>
            <person name="Swan D.C."/>
            <person name="Goldberg A.V."/>
            <person name="Harris S.R."/>
            <person name="Weinmaier T."/>
            <person name="Markert S."/>
            <person name="Becher D."/>
            <person name="Bernhardt J."/>
            <person name="Dagan T."/>
            <person name="Hacker C."/>
            <person name="Lucocq J.M."/>
            <person name="Schweder T."/>
            <person name="Rattei T."/>
            <person name="Hall N."/>
            <person name="Hirt R.P."/>
            <person name="Embley T.M."/>
        </authorList>
    </citation>
    <scope>NUCLEOTIDE SEQUENCE [LARGE SCALE GENOMIC DNA]</scope>
</reference>
<dbReference type="InterPro" id="IPR027417">
    <property type="entry name" value="P-loop_NTPase"/>
</dbReference>
<evidence type="ECO:0000313" key="8">
    <source>
        <dbReference type="EMBL" id="ELQ75827.1"/>
    </source>
</evidence>
<dbReference type="OrthoDB" id="6513042at2759"/>
<comment type="similarity">
    <text evidence="1">Belongs to the DNA2/NAM7 helicase family.</text>
</comment>
<keyword evidence="4 8" id="KW-0347">Helicase</keyword>
<dbReference type="Gene3D" id="3.40.50.300">
    <property type="entry name" value="P-loop containing nucleotide triphosphate hydrolases"/>
    <property type="match status" value="2"/>
</dbReference>
<feature type="region of interest" description="Disordered" evidence="6">
    <location>
        <begin position="550"/>
        <end position="660"/>
    </location>
</feature>
<feature type="compositionally biased region" description="Low complexity" evidence="6">
    <location>
        <begin position="609"/>
        <end position="618"/>
    </location>
</feature>
<proteinExistence type="inferred from homology"/>
<evidence type="ECO:0000256" key="3">
    <source>
        <dbReference type="ARBA" id="ARBA00022801"/>
    </source>
</evidence>
<keyword evidence="5" id="KW-0067">ATP-binding</keyword>
<keyword evidence="2" id="KW-0547">Nucleotide-binding</keyword>
<dbReference type="GO" id="GO:0005524">
    <property type="term" value="F:ATP binding"/>
    <property type="evidence" value="ECO:0007669"/>
    <property type="project" value="UniProtKB-KW"/>
</dbReference>
<dbReference type="VEuPathDB" id="MicrosporidiaDB:THOM_1220"/>
<dbReference type="InterPro" id="IPR003593">
    <property type="entry name" value="AAA+_ATPase"/>
</dbReference>